<proteinExistence type="predicted"/>
<evidence type="ECO:0000259" key="2">
    <source>
        <dbReference type="Pfam" id="PF07883"/>
    </source>
</evidence>
<comment type="caution">
    <text evidence="3">The sequence shown here is derived from an EMBL/GenBank/DDBJ whole genome shotgun (WGS) entry which is preliminary data.</text>
</comment>
<reference evidence="4" key="1">
    <citation type="journal article" date="2019" name="Int. J. Syst. Evol. Microbiol.">
        <title>The Global Catalogue of Microorganisms (GCM) 10K type strain sequencing project: providing services to taxonomists for standard genome sequencing and annotation.</title>
        <authorList>
            <consortium name="The Broad Institute Genomics Platform"/>
            <consortium name="The Broad Institute Genome Sequencing Center for Infectious Disease"/>
            <person name="Wu L."/>
            <person name="Ma J."/>
        </authorList>
    </citation>
    <scope>NUCLEOTIDE SEQUENCE [LARGE SCALE GENOMIC DNA]</scope>
    <source>
        <strain evidence="4">CGMCC 4.7139</strain>
    </source>
</reference>
<dbReference type="InterPro" id="IPR014710">
    <property type="entry name" value="RmlC-like_jellyroll"/>
</dbReference>
<feature type="compositionally biased region" description="Polar residues" evidence="1">
    <location>
        <begin position="36"/>
        <end position="53"/>
    </location>
</feature>
<evidence type="ECO:0000313" key="4">
    <source>
        <dbReference type="Proteomes" id="UP001595993"/>
    </source>
</evidence>
<dbReference type="Pfam" id="PF07883">
    <property type="entry name" value="Cupin_2"/>
    <property type="match status" value="1"/>
</dbReference>
<feature type="domain" description="Cupin type-2" evidence="2">
    <location>
        <begin position="76"/>
        <end position="137"/>
    </location>
</feature>
<evidence type="ECO:0000256" key="1">
    <source>
        <dbReference type="SAM" id="MobiDB-lite"/>
    </source>
</evidence>
<dbReference type="InterPro" id="IPR011051">
    <property type="entry name" value="RmlC_Cupin_sf"/>
</dbReference>
<organism evidence="3 4">
    <name type="scientific">Streptomyces maoxianensis</name>
    <dbReference type="NCBI Taxonomy" id="1459942"/>
    <lineage>
        <taxon>Bacteria</taxon>
        <taxon>Bacillati</taxon>
        <taxon>Actinomycetota</taxon>
        <taxon>Actinomycetes</taxon>
        <taxon>Kitasatosporales</taxon>
        <taxon>Streptomycetaceae</taxon>
        <taxon>Streptomyces</taxon>
    </lineage>
</organism>
<name>A0ABV9GB15_9ACTN</name>
<evidence type="ECO:0000313" key="3">
    <source>
        <dbReference type="EMBL" id="MFC4611486.1"/>
    </source>
</evidence>
<dbReference type="Gene3D" id="2.60.120.10">
    <property type="entry name" value="Jelly Rolls"/>
    <property type="match status" value="1"/>
</dbReference>
<sequence length="159" mass="16959">MTAARRTASCAPPTARHTHRQRAHRRSAGPPGRMSTMENDSTSGITGSGQSPISRVVVMDTPLRPAKATSRVEARRITMAPGFAAGNHVHNGPVFGSILEGSVIFQVEGEPESLLRPGDLFYEPEGVPVRFDATDEGATFLAYFLLADGQEPEISMVAG</sequence>
<dbReference type="SUPFAM" id="SSF51182">
    <property type="entry name" value="RmlC-like cupins"/>
    <property type="match status" value="1"/>
</dbReference>
<dbReference type="EMBL" id="JBHSFE010000023">
    <property type="protein sequence ID" value="MFC4611486.1"/>
    <property type="molecule type" value="Genomic_DNA"/>
</dbReference>
<feature type="compositionally biased region" description="Basic residues" evidence="1">
    <location>
        <begin position="16"/>
        <end position="27"/>
    </location>
</feature>
<protein>
    <submittedName>
        <fullName evidence="3">Cupin domain-containing protein</fullName>
    </submittedName>
</protein>
<dbReference type="RefSeq" id="WP_381200664.1">
    <property type="nucleotide sequence ID" value="NZ_JBHSFE010000023.1"/>
</dbReference>
<dbReference type="PANTHER" id="PTHR38599:SF1">
    <property type="entry name" value="CUPIN DOMAIN PROTEIN (AFU_ORTHOLOGUE AFUA_3G13620)"/>
    <property type="match status" value="1"/>
</dbReference>
<keyword evidence="4" id="KW-1185">Reference proteome</keyword>
<accession>A0ABV9GB15</accession>
<dbReference type="Proteomes" id="UP001595993">
    <property type="component" value="Unassembled WGS sequence"/>
</dbReference>
<dbReference type="InterPro" id="IPR013096">
    <property type="entry name" value="Cupin_2"/>
</dbReference>
<gene>
    <name evidence="3" type="ORF">ACFO9E_27380</name>
</gene>
<feature type="region of interest" description="Disordered" evidence="1">
    <location>
        <begin position="1"/>
        <end position="54"/>
    </location>
</feature>
<dbReference type="PANTHER" id="PTHR38599">
    <property type="entry name" value="CUPIN DOMAIN PROTEIN (AFU_ORTHOLOGUE AFUA_3G13620)"/>
    <property type="match status" value="1"/>
</dbReference>